<keyword evidence="2" id="KW-1185">Reference proteome</keyword>
<protein>
    <submittedName>
        <fullName evidence="1">Uncharacterized protein</fullName>
    </submittedName>
</protein>
<sequence>MAELWLSRTKRAPCNCGDLVSNQPLGAPLTTPGGAILSPAFSPDGNTVYAAGEHLPLQKYNISPERVAADLCKRIGGALSRDDWHAYISEAPYRRTC</sequence>
<proteinExistence type="predicted"/>
<organism evidence="1 2">
    <name type="scientific">Wenjunlia tyrosinilytica</name>
    <dbReference type="NCBI Taxonomy" id="1544741"/>
    <lineage>
        <taxon>Bacteria</taxon>
        <taxon>Bacillati</taxon>
        <taxon>Actinomycetota</taxon>
        <taxon>Actinomycetes</taxon>
        <taxon>Kitasatosporales</taxon>
        <taxon>Streptomycetaceae</taxon>
        <taxon>Wenjunlia</taxon>
    </lineage>
</organism>
<dbReference type="Proteomes" id="UP000641932">
    <property type="component" value="Unassembled WGS sequence"/>
</dbReference>
<comment type="caution">
    <text evidence="1">The sequence shown here is derived from an EMBL/GenBank/DDBJ whole genome shotgun (WGS) entry which is preliminary data.</text>
</comment>
<name>A0A918E0P1_9ACTN</name>
<accession>A0A918E0P1</accession>
<dbReference type="AlphaFoldDB" id="A0A918E0P1"/>
<evidence type="ECO:0000313" key="2">
    <source>
        <dbReference type="Proteomes" id="UP000641932"/>
    </source>
</evidence>
<gene>
    <name evidence="1" type="ORF">GCM10012280_64950</name>
</gene>
<reference evidence="1" key="1">
    <citation type="journal article" date="2014" name="Int. J. Syst. Evol. Microbiol.">
        <title>Complete genome sequence of Corynebacterium casei LMG S-19264T (=DSM 44701T), isolated from a smear-ripened cheese.</title>
        <authorList>
            <consortium name="US DOE Joint Genome Institute (JGI-PGF)"/>
            <person name="Walter F."/>
            <person name="Albersmeier A."/>
            <person name="Kalinowski J."/>
            <person name="Ruckert C."/>
        </authorList>
    </citation>
    <scope>NUCLEOTIDE SEQUENCE</scope>
    <source>
        <strain evidence="1">CGMCC 4.7201</strain>
    </source>
</reference>
<reference evidence="1" key="2">
    <citation type="submission" date="2020-09" db="EMBL/GenBank/DDBJ databases">
        <authorList>
            <person name="Sun Q."/>
            <person name="Zhou Y."/>
        </authorList>
    </citation>
    <scope>NUCLEOTIDE SEQUENCE</scope>
    <source>
        <strain evidence="1">CGMCC 4.7201</strain>
    </source>
</reference>
<dbReference type="RefSeq" id="WP_189135408.1">
    <property type="nucleotide sequence ID" value="NZ_BMMS01000042.1"/>
</dbReference>
<dbReference type="EMBL" id="BMMS01000042">
    <property type="protein sequence ID" value="GGO99147.1"/>
    <property type="molecule type" value="Genomic_DNA"/>
</dbReference>
<evidence type="ECO:0000313" key="1">
    <source>
        <dbReference type="EMBL" id="GGO99147.1"/>
    </source>
</evidence>